<gene>
    <name evidence="4" type="ORF">HD841_001348</name>
</gene>
<feature type="domain" description="Bacterial Ig" evidence="2">
    <location>
        <begin position="1434"/>
        <end position="1515"/>
    </location>
</feature>
<feature type="domain" description="Bacterial Ig" evidence="2">
    <location>
        <begin position="1267"/>
        <end position="1347"/>
    </location>
</feature>
<evidence type="ECO:0000259" key="3">
    <source>
        <dbReference type="Pfam" id="PF22783"/>
    </source>
</evidence>
<dbReference type="EMBL" id="JACCBY010000001">
    <property type="protein sequence ID" value="NYD89579.1"/>
    <property type="molecule type" value="Genomic_DNA"/>
</dbReference>
<evidence type="ECO:0000313" key="5">
    <source>
        <dbReference type="Proteomes" id="UP000517753"/>
    </source>
</evidence>
<feature type="domain" description="Bacterial Ig" evidence="2">
    <location>
        <begin position="1014"/>
        <end position="1094"/>
    </location>
</feature>
<accession>A0A7Y9FLR6</accession>
<feature type="domain" description="Bacterial Ig" evidence="2">
    <location>
        <begin position="254"/>
        <end position="335"/>
    </location>
</feature>
<keyword evidence="5" id="KW-1185">Reference proteome</keyword>
<dbReference type="NCBIfam" id="NF033677">
    <property type="entry name" value="biofilm_BapA_N"/>
    <property type="match status" value="1"/>
</dbReference>
<sequence length="2829" mass="273325">MNVEVISKATGAVNQIAGNSVDLDAPSIVRLDITRAQIAAMDREGHDLVIRLANGESVRIADFYPDAPAVPHDLVLREPDGQLWAARSASGTPRFASIKDLGELTAAASEGGSSLALPAMLLGGAAAAGGIVAVASGGGSDDGDRDESASGGGSPVSETPSGSGTPDTTPPAVPVASVRGDGGAITGRGEPGATITVRDAAGTVIGTTTVGADGTYTLTIAPARVDNEQLTVTQTDATGNVSPAVTIQAPDLTAPAAPTAAVDATGATVAGRGEPGATITVRDAAGTVLGTALVAADGSYTVTLATPQANGGPLSVTQSDAAGNVSPTLDVAAPDITAPAAPTVAVDGTGTVVTGTGEPGARVTITDPAGTTLATVIVAADGSYSATLATAQVNGERLDARQTDAAGNASGSASTLAPDLTAPAQPTATIAGDGASVSGTGEAGARITIVDAAGTVLGTTIVGADGSYTATLSPAQVNGEALTVRESDAAGNLAAPLALTAPDSTAPAAPVAALDATGTIVTGTGESGAAIVVRDAAGTALGTTTVDAQGNYAIVLATPQVNSQSLAVIQTDAAGNASPATPLTAPDLTAPAAPTITVAADGASVSGVGEPGATVTIRDPLGAVIATATVAADGNYTATLATPQIDGELLSVRQADAAGNLSPTATATAPDLIADVLPAAPTAIVRGDGAAVTGVAAGGATITLYDANGVAIATGTAAADGSYSVALTPARLDGETIRVTQADAAGAVSPPATAIAPDSTAAGAPSATLDTTGQIVTGTAEAGATVTVRDAAGNALATATATTSGTYAVTLPAAQANGGTLSVTQTDGAGNVSAATGIVVPDTTAPAAPAATVASDGVSVSGTGEAGATVTVRDAVGAPLGSAVVAQDGSYTVVLTSPQGDGQTVSVTQTDPTGNGSPATDAVAPDFTAPGAPTGAVVSAGTTLIGTGEPGATVTVTAADGTPLGSAVVGRNGSYAVTLTTPQANGEALTVVQTDPTGNPSPSLALIAPDATPPAAPAATLDASGSIVTGTGEIGATVTVRDAAGALLGSAIVTAQGGYSITLTTPQVDRQALAVVQTDGAGNASPPVALTAPDITAPLAPTATVAANGQSVTGTGEPDAIISIRNPVGLEIGTVTVAADGSYTATLSTPQVDGEVLTVRQTDAAGNPSPLVNAPAPDLAPGVVPMPPSASIASDGTAVTGRAMGAATITVYNDAGTVIASGTAAADGTYSVALTPPRVDGETVFVTQSDAIGASPPTTAIAPDLTAPAAPTAALDSTGSVVTGIGEPGATIEVRDVNGGSLGTATVNTAGSYAVTLSTPQVDGQLLAVTQSDGINVSPAIPLVAPDYTAPPAPLATVSTDGGFVSGTGEPGTIATVRDAAGAVLGTATVDTTGGFTVPLTPAQVDGESVRVTLTDATGNTSPAVTLTAPDFTAPAAPTLSVNGDGTAVTGTGEAGARVTITNAAGTVLGSAIVAAGGSFTVPLVPQQNNGGTLTAVQADADNNVSAPATATAPDLINPVAPTATVSPDGTTVSGIGEAGARIVVTDPTGAPIGVTIVAANNSYAVTLSTPQANGETLTVTQTDGGGNVSPPVQAPAPDITAPAAPTLVVAADGTTAGGIGEANARVTVTVAGPDGFTVTVTADSDGKYSVPLAPARLNGEGVTATQADAIGNVSAAATATAPDITAPAAPTGTVAGDGASITGTGEAGATVTVRGVGGPLGSAVVDANGSFTIALSPAQINAETLTLAQADARGNPSPTTTVTAPDLVLPGAPTASVTPDGTSVIGNGQPGALVTITALDGTVIGTGLVAANGTYIAPLDTPQRNGELLGATQRDGAGTSPVTPAIAPDSTAPDMPVATVTSDGVFVTGTGEPGARVTVVDGNGATLGTTVVDADRTYTVQLAQPQTGGQRLTVTQSDAAGNGSQPAEATAPTVVGPAPLTAAVLLDGTTVAGTAAAGATVTVTLGGTTLGTTTADANGSYSITLTTAQHNGETLTVTQAGTNVPAASVLALAPDTTAPAAPTLEVGGTGSSVIGTGEPGATVTIRAADLTVLGTAVVTGTGEYLVPLSTPQRNGETLTAIQADTAGNISAPATATAPDITAPPPPAALLVNPTGTTLIGTGEIGARVEVRSGGTLLGTGTVDAGGNFSITLTIPQVAGATLAVTQADRAGNVSGAATVVAPFDIQAFGNTATATIDLLPVVAAAPTAVGSTAYGALVSAGALNLQAEVLGTPSVRFTVQDGHNLAASFTYDATLTIGATSGYSVVVQRFDGTRWVAVNGTPGGSLLELGLLNGDLTAAQTLTPGDYRAFLTYQSGLGVGVGLLGSLAVSGTDIDYTDVGTIRPVAATGNVITDAGANAAVDVVSPGTQVVSVTNTVTGAVTTLAVTGATSVDGEWGTLLINPDGSYTYTPDANAAAIGRTDVFSYTLLDPSDGERESATLSITVGSGAITGAPVAVADVALAPVTYANVVEAAPTTAFSFAAVPVRGGLLPVGSHGETTGTFLLAPNTDTDVTFRAATSGGLSVAPNYTLTLTNLTTGATQSIQNLAVLNLTGGIASASFALNDLPPGNYRYTLAADTLLATRFDTNVTLDRVSTLLDRHIVVSPAPVEGSLLANDNGHSDFLAVRVGTGTALTEVGNTPVVVNGTHGTLTVDEVGHYVYQPNQNLVYSTTDLRDTFTYELVQPNGVAVSTTLTVTIDVPGDNASAMVHYAIAPVYSIEPDVVSLDMHAGVSDGHLATAAATTVTGDADGTAIGLATYDLFEGRGELEDVLSHYLASHPGSLQPEASFVDHNAAVVPVAPQIVADPLDYLATVDDQTHHQTTINHVV</sequence>
<name>A0A7Y9FLR6_9SPHN</name>
<dbReference type="InterPro" id="IPR013783">
    <property type="entry name" value="Ig-like_fold"/>
</dbReference>
<feature type="domain" description="Bacterial Ig" evidence="2">
    <location>
        <begin position="765"/>
        <end position="842"/>
    </location>
</feature>
<dbReference type="Pfam" id="PF17936">
    <property type="entry name" value="Big_6"/>
    <property type="match status" value="24"/>
</dbReference>
<feature type="domain" description="Bacterial Ig" evidence="2">
    <location>
        <begin position="1771"/>
        <end position="1849"/>
    </location>
</feature>
<evidence type="ECO:0000259" key="2">
    <source>
        <dbReference type="Pfam" id="PF17936"/>
    </source>
</evidence>
<proteinExistence type="predicted"/>
<feature type="domain" description="Bacterial Ig" evidence="2">
    <location>
        <begin position="2103"/>
        <end position="2183"/>
    </location>
</feature>
<feature type="domain" description="Bacterial Ig" evidence="2">
    <location>
        <begin position="1187"/>
        <end position="1264"/>
    </location>
</feature>
<feature type="compositionally biased region" description="Gly residues" evidence="1">
    <location>
        <begin position="180"/>
        <end position="190"/>
    </location>
</feature>
<dbReference type="InterPro" id="IPR048051">
    <property type="entry name" value="BapA-like_prefix-like"/>
</dbReference>
<feature type="domain" description="Bacterial Ig" evidence="2">
    <location>
        <begin position="1939"/>
        <end position="2002"/>
    </location>
</feature>
<feature type="domain" description="Bacterial Ig" evidence="2">
    <location>
        <begin position="422"/>
        <end position="503"/>
    </location>
</feature>
<feature type="domain" description="Bacterial Ig" evidence="2">
    <location>
        <begin position="1350"/>
        <end position="1431"/>
    </location>
</feature>
<feature type="domain" description="Bacterial Ig" evidence="2">
    <location>
        <begin position="845"/>
        <end position="926"/>
    </location>
</feature>
<dbReference type="RefSeq" id="WP_179508001.1">
    <property type="nucleotide sequence ID" value="NZ_JACCBY010000001.1"/>
</dbReference>
<dbReference type="InterPro" id="IPR010221">
    <property type="entry name" value="VCBS_dom"/>
</dbReference>
<organism evidence="4 5">
    <name type="scientific">Sphingomonas melonis</name>
    <dbReference type="NCBI Taxonomy" id="152682"/>
    <lineage>
        <taxon>Bacteria</taxon>
        <taxon>Pseudomonadati</taxon>
        <taxon>Pseudomonadota</taxon>
        <taxon>Alphaproteobacteria</taxon>
        <taxon>Sphingomonadales</taxon>
        <taxon>Sphingomonadaceae</taxon>
        <taxon>Sphingomonas</taxon>
    </lineage>
</organism>
<feature type="domain" description="Bacterial Ig" evidence="2">
    <location>
        <begin position="338"/>
        <end position="419"/>
    </location>
</feature>
<feature type="domain" description="Bacterial Ig" evidence="2">
    <location>
        <begin position="929"/>
        <end position="1010"/>
    </location>
</feature>
<feature type="domain" description="Bacterial Ig" evidence="2">
    <location>
        <begin position="1853"/>
        <end position="1933"/>
    </location>
</feature>
<feature type="domain" description="Bacterial Ig" evidence="2">
    <location>
        <begin position="1097"/>
        <end position="1178"/>
    </location>
</feature>
<comment type="caution">
    <text evidence="4">The sequence shown here is derived from an EMBL/GenBank/DDBJ whole genome shotgun (WGS) entry which is preliminary data.</text>
</comment>
<feature type="region of interest" description="Disordered" evidence="1">
    <location>
        <begin position="137"/>
        <end position="193"/>
    </location>
</feature>
<dbReference type="Gene3D" id="2.60.40.10">
    <property type="entry name" value="Immunoglobulins"/>
    <property type="match status" value="24"/>
</dbReference>
<evidence type="ECO:0000256" key="1">
    <source>
        <dbReference type="SAM" id="MobiDB-lite"/>
    </source>
</evidence>
<dbReference type="InterPro" id="IPR041498">
    <property type="entry name" value="Big_6"/>
</dbReference>
<reference evidence="4 5" key="1">
    <citation type="submission" date="2020-07" db="EMBL/GenBank/DDBJ databases">
        <authorList>
            <person name="Partida-Martinez L."/>
            <person name="Huntemann M."/>
            <person name="Clum A."/>
            <person name="Wang J."/>
            <person name="Palaniappan K."/>
            <person name="Ritter S."/>
            <person name="Chen I.-M."/>
            <person name="Stamatis D."/>
            <person name="Reddy T."/>
            <person name="O'Malley R."/>
            <person name="Daum C."/>
            <person name="Shapiro N."/>
            <person name="Ivanova N."/>
            <person name="Kyrpides N."/>
            <person name="Woyke T."/>
        </authorList>
    </citation>
    <scope>NUCLEOTIDE SEQUENCE [LARGE SCALE GENOMIC DNA]</scope>
    <source>
        <strain evidence="4 5">AS2.3</strain>
    </source>
</reference>
<feature type="domain" description="Biofilm-associated protein BapA-like prefix-like" evidence="3">
    <location>
        <begin position="2"/>
        <end position="115"/>
    </location>
</feature>
<evidence type="ECO:0000313" key="4">
    <source>
        <dbReference type="EMBL" id="NYD89579.1"/>
    </source>
</evidence>
<feature type="domain" description="Bacterial Ig" evidence="2">
    <location>
        <begin position="1602"/>
        <end position="1684"/>
    </location>
</feature>
<protein>
    <submittedName>
        <fullName evidence="4">VCBS repeat-containing protein</fullName>
    </submittedName>
</protein>
<feature type="domain" description="Bacterial Ig" evidence="2">
    <location>
        <begin position="170"/>
        <end position="251"/>
    </location>
</feature>
<dbReference type="NCBIfam" id="NF033510">
    <property type="entry name" value="Ca_tandemer"/>
    <property type="match status" value="16"/>
</dbReference>
<reference evidence="4 5" key="2">
    <citation type="submission" date="2020-08" db="EMBL/GenBank/DDBJ databases">
        <title>The Agave Microbiome: Exploring the role of microbial communities in plant adaptations to desert environments.</title>
        <authorList>
            <person name="Partida-Martinez L.P."/>
        </authorList>
    </citation>
    <scope>NUCLEOTIDE SEQUENCE [LARGE SCALE GENOMIC DNA]</scope>
    <source>
        <strain evidence="4 5">AS2.3</strain>
    </source>
</reference>
<feature type="domain" description="Bacterial Ig" evidence="2">
    <location>
        <begin position="678"/>
        <end position="758"/>
    </location>
</feature>
<dbReference type="NCBIfam" id="TIGR01965">
    <property type="entry name" value="VCBS_repeat"/>
    <property type="match status" value="1"/>
</dbReference>
<feature type="domain" description="Bacterial Ig" evidence="2">
    <location>
        <begin position="590"/>
        <end position="671"/>
    </location>
</feature>
<dbReference type="InterPro" id="IPR055014">
    <property type="entry name" value="BapA_Bap-like_C"/>
</dbReference>
<feature type="domain" description="Bacterial Ig" evidence="2">
    <location>
        <begin position="2019"/>
        <end position="2100"/>
    </location>
</feature>
<dbReference type="Pfam" id="PF22783">
    <property type="entry name" value="BapA_N"/>
    <property type="match status" value="1"/>
</dbReference>
<feature type="domain" description="Bacterial Ig" evidence="2">
    <location>
        <begin position="1687"/>
        <end position="1767"/>
    </location>
</feature>
<feature type="domain" description="Bacterial Ig" evidence="2">
    <location>
        <begin position="506"/>
        <end position="587"/>
    </location>
</feature>
<feature type="domain" description="Bacterial Ig" evidence="2">
    <location>
        <begin position="1519"/>
        <end position="1599"/>
    </location>
</feature>
<dbReference type="NCBIfam" id="NF045619">
    <property type="entry name" value="adhes_GNV_Cterm"/>
    <property type="match status" value="1"/>
</dbReference>
<dbReference type="Proteomes" id="UP000517753">
    <property type="component" value="Unassembled WGS sequence"/>
</dbReference>